<keyword evidence="3" id="KW-0813">Transport</keyword>
<keyword evidence="4" id="KW-0138">CF(0)</keyword>
<dbReference type="GO" id="GO:0015078">
    <property type="term" value="F:proton transmembrane transporter activity"/>
    <property type="evidence" value="ECO:0007669"/>
    <property type="project" value="InterPro"/>
</dbReference>
<evidence type="ECO:0000313" key="10">
    <source>
        <dbReference type="EMBL" id="CDW57370.1"/>
    </source>
</evidence>
<comment type="subcellular location">
    <subcellularLocation>
        <location evidence="1">Mitochondrion inner membrane</location>
    </subcellularLocation>
</comment>
<evidence type="ECO:0000256" key="4">
    <source>
        <dbReference type="ARBA" id="ARBA00022547"/>
    </source>
</evidence>
<evidence type="ECO:0000313" key="11">
    <source>
        <dbReference type="Proteomes" id="UP000030665"/>
    </source>
</evidence>
<dbReference type="SUPFAM" id="SSF161065">
    <property type="entry name" value="ATP synthase D chain-like"/>
    <property type="match status" value="1"/>
</dbReference>
<evidence type="ECO:0000256" key="8">
    <source>
        <dbReference type="ARBA" id="ARBA00023128"/>
    </source>
</evidence>
<accession>A0A077ZFF0</accession>
<evidence type="ECO:0000256" key="7">
    <source>
        <dbReference type="ARBA" id="ARBA00023065"/>
    </source>
</evidence>
<reference evidence="10" key="1">
    <citation type="submission" date="2014-01" db="EMBL/GenBank/DDBJ databases">
        <authorList>
            <person name="Aslett M."/>
        </authorList>
    </citation>
    <scope>NUCLEOTIDE SEQUENCE</scope>
</reference>
<dbReference type="EMBL" id="HG806153">
    <property type="protein sequence ID" value="CDW57370.1"/>
    <property type="molecule type" value="Genomic_DNA"/>
</dbReference>
<evidence type="ECO:0000256" key="5">
    <source>
        <dbReference type="ARBA" id="ARBA00022781"/>
    </source>
</evidence>
<dbReference type="InterPro" id="IPR008689">
    <property type="entry name" value="ATP_synth_F0_dsu_mt"/>
</dbReference>
<dbReference type="OrthoDB" id="5919286at2759"/>
<keyword evidence="11" id="KW-1185">Reference proteome</keyword>
<gene>
    <name evidence="10" type="ORF">TTRE_0000566101</name>
</gene>
<proteinExistence type="inferred from homology"/>
<sequence>MAARRVARSAIDWAKYSKIVMEHDRQQFENFRSLCQQPLLSISALPEKLPDIDWNYYKEKIAGFYNISEFETKVCSFEVE</sequence>
<keyword evidence="8" id="KW-0496">Mitochondrion</keyword>
<dbReference type="GO" id="GO:0015986">
    <property type="term" value="P:proton motive force-driven ATP synthesis"/>
    <property type="evidence" value="ECO:0007669"/>
    <property type="project" value="InterPro"/>
</dbReference>
<evidence type="ECO:0000256" key="2">
    <source>
        <dbReference type="ARBA" id="ARBA00006842"/>
    </source>
</evidence>
<dbReference type="STRING" id="36087.A0A077ZFF0"/>
<evidence type="ECO:0000256" key="9">
    <source>
        <dbReference type="ARBA" id="ARBA00023136"/>
    </source>
</evidence>
<keyword evidence="9" id="KW-0472">Membrane</keyword>
<protein>
    <submittedName>
        <fullName evidence="10">Mt ATP-synt D domain containing protein</fullName>
    </submittedName>
</protein>
<keyword evidence="5" id="KW-0375">Hydrogen ion transport</keyword>
<organism evidence="10 11">
    <name type="scientific">Trichuris trichiura</name>
    <name type="common">Whipworm</name>
    <name type="synonym">Trichocephalus trichiurus</name>
    <dbReference type="NCBI Taxonomy" id="36087"/>
    <lineage>
        <taxon>Eukaryota</taxon>
        <taxon>Metazoa</taxon>
        <taxon>Ecdysozoa</taxon>
        <taxon>Nematoda</taxon>
        <taxon>Enoplea</taxon>
        <taxon>Dorylaimia</taxon>
        <taxon>Trichinellida</taxon>
        <taxon>Trichuridae</taxon>
        <taxon>Trichuris</taxon>
    </lineage>
</organism>
<reference evidence="10" key="2">
    <citation type="submission" date="2014-03" db="EMBL/GenBank/DDBJ databases">
        <title>The whipworm genome and dual-species transcriptomics of an intimate host-pathogen interaction.</title>
        <authorList>
            <person name="Foth B.J."/>
            <person name="Tsai I.J."/>
            <person name="Reid A.J."/>
            <person name="Bancroft A.J."/>
            <person name="Nichol S."/>
            <person name="Tracey A."/>
            <person name="Holroyd N."/>
            <person name="Cotton J.A."/>
            <person name="Stanley E.J."/>
            <person name="Zarowiecki M."/>
            <person name="Liu J.Z."/>
            <person name="Huckvale T."/>
            <person name="Cooper P.J."/>
            <person name="Grencis R.K."/>
            <person name="Berriman M."/>
        </authorList>
    </citation>
    <scope>NUCLEOTIDE SEQUENCE [LARGE SCALE GENOMIC DNA]</scope>
</reference>
<dbReference type="Proteomes" id="UP000030665">
    <property type="component" value="Unassembled WGS sequence"/>
</dbReference>
<dbReference type="InterPro" id="IPR036228">
    <property type="entry name" value="ATP_synth_F0_dsu_sf_mt"/>
</dbReference>
<comment type="similarity">
    <text evidence="2">Belongs to the ATPase d subunit family.</text>
</comment>
<dbReference type="GO" id="GO:0045259">
    <property type="term" value="C:proton-transporting ATP synthase complex"/>
    <property type="evidence" value="ECO:0007669"/>
    <property type="project" value="UniProtKB-KW"/>
</dbReference>
<keyword evidence="7" id="KW-0406">Ion transport</keyword>
<dbReference type="AlphaFoldDB" id="A0A077ZFF0"/>
<evidence type="ECO:0000256" key="1">
    <source>
        <dbReference type="ARBA" id="ARBA00004273"/>
    </source>
</evidence>
<evidence type="ECO:0000256" key="6">
    <source>
        <dbReference type="ARBA" id="ARBA00022792"/>
    </source>
</evidence>
<evidence type="ECO:0000256" key="3">
    <source>
        <dbReference type="ARBA" id="ARBA00022448"/>
    </source>
</evidence>
<dbReference type="Pfam" id="PF05873">
    <property type="entry name" value="Mt_ATP-synt_D"/>
    <property type="match status" value="1"/>
</dbReference>
<dbReference type="Gene3D" id="6.10.280.70">
    <property type="match status" value="1"/>
</dbReference>
<keyword evidence="6" id="KW-0999">Mitochondrion inner membrane</keyword>
<name>A0A077ZFF0_TRITR</name>
<dbReference type="GO" id="GO:0005743">
    <property type="term" value="C:mitochondrial inner membrane"/>
    <property type="evidence" value="ECO:0007669"/>
    <property type="project" value="UniProtKB-SubCell"/>
</dbReference>